<dbReference type="Gene3D" id="3.30.160.60">
    <property type="entry name" value="Classic Zinc Finger"/>
    <property type="match status" value="3"/>
</dbReference>
<dbReference type="InterPro" id="IPR052644">
    <property type="entry name" value="ZMAT3"/>
</dbReference>
<dbReference type="SMART" id="SM00451">
    <property type="entry name" value="ZnF_U1"/>
    <property type="match status" value="3"/>
</dbReference>
<dbReference type="AlphaFoldDB" id="A0A0A9YTT8"/>
<dbReference type="EMBL" id="GBRD01015170">
    <property type="protein sequence ID" value="JAG50656.1"/>
    <property type="molecule type" value="Transcribed_RNA"/>
</dbReference>
<organism evidence="4">
    <name type="scientific">Lygus hesperus</name>
    <name type="common">Western plant bug</name>
    <dbReference type="NCBI Taxonomy" id="30085"/>
    <lineage>
        <taxon>Eukaryota</taxon>
        <taxon>Metazoa</taxon>
        <taxon>Ecdysozoa</taxon>
        <taxon>Arthropoda</taxon>
        <taxon>Hexapoda</taxon>
        <taxon>Insecta</taxon>
        <taxon>Pterygota</taxon>
        <taxon>Neoptera</taxon>
        <taxon>Paraneoptera</taxon>
        <taxon>Hemiptera</taxon>
        <taxon>Heteroptera</taxon>
        <taxon>Panheteroptera</taxon>
        <taxon>Cimicomorpha</taxon>
        <taxon>Miridae</taxon>
        <taxon>Mirini</taxon>
        <taxon>Lygus</taxon>
    </lineage>
</organism>
<dbReference type="InterPro" id="IPR013087">
    <property type="entry name" value="Znf_C2H2_type"/>
</dbReference>
<dbReference type="SMART" id="SM00355">
    <property type="entry name" value="ZnF_C2H2"/>
    <property type="match status" value="3"/>
</dbReference>
<evidence type="ECO:0000313" key="5">
    <source>
        <dbReference type="EMBL" id="JAG50656.1"/>
    </source>
</evidence>
<proteinExistence type="predicted"/>
<evidence type="ECO:0000256" key="1">
    <source>
        <dbReference type="SAM" id="MobiDB-lite"/>
    </source>
</evidence>
<feature type="domain" description="U1-type" evidence="3">
    <location>
        <begin position="145"/>
        <end position="179"/>
    </location>
</feature>
<dbReference type="GO" id="GO:0008270">
    <property type="term" value="F:zinc ion binding"/>
    <property type="evidence" value="ECO:0007669"/>
    <property type="project" value="InterPro"/>
</dbReference>
<feature type="region of interest" description="Disordered" evidence="1">
    <location>
        <begin position="176"/>
        <end position="197"/>
    </location>
</feature>
<feature type="non-terminal residue" evidence="4">
    <location>
        <position position="197"/>
    </location>
</feature>
<feature type="domain" description="C2H2-type" evidence="2">
    <location>
        <begin position="148"/>
        <end position="172"/>
    </location>
</feature>
<gene>
    <name evidence="4" type="ORF">CM83_99026</name>
</gene>
<name>A0A0A9YTT8_LYGHE</name>
<dbReference type="EMBL" id="GBHO01008020">
    <property type="protein sequence ID" value="JAG35584.1"/>
    <property type="molecule type" value="Transcribed_RNA"/>
</dbReference>
<dbReference type="PANTHER" id="PTHR46786">
    <property type="entry name" value="ZINC FINGER MATRIN-TYPE PROTEIN 3"/>
    <property type="match status" value="1"/>
</dbReference>
<feature type="domain" description="U1-type" evidence="3">
    <location>
        <begin position="83"/>
        <end position="117"/>
    </location>
</feature>
<dbReference type="SUPFAM" id="SSF57667">
    <property type="entry name" value="beta-beta-alpha zinc fingers"/>
    <property type="match status" value="3"/>
</dbReference>
<evidence type="ECO:0000313" key="4">
    <source>
        <dbReference type="EMBL" id="JAG35584.1"/>
    </source>
</evidence>
<feature type="domain" description="C2H2-type" evidence="2">
    <location>
        <begin position="86"/>
        <end position="110"/>
    </location>
</feature>
<dbReference type="Pfam" id="PF12874">
    <property type="entry name" value="zf-met"/>
    <property type="match status" value="2"/>
</dbReference>
<evidence type="ECO:0008006" key="6">
    <source>
        <dbReference type="Google" id="ProtNLM"/>
    </source>
</evidence>
<dbReference type="InterPro" id="IPR003604">
    <property type="entry name" value="Matrin/U1-like-C_Znf_C2H2"/>
</dbReference>
<feature type="compositionally biased region" description="Acidic residues" evidence="1">
    <location>
        <begin position="182"/>
        <end position="197"/>
    </location>
</feature>
<feature type="domain" description="C2H2-type" evidence="2">
    <location>
        <begin position="34"/>
        <end position="58"/>
    </location>
</feature>
<reference evidence="4" key="1">
    <citation type="journal article" date="2014" name="PLoS ONE">
        <title>Transcriptome-Based Identification of ABC Transporters in the Western Tarnished Plant Bug Lygus hesperus.</title>
        <authorList>
            <person name="Hull J.J."/>
            <person name="Chaney K."/>
            <person name="Geib S.M."/>
            <person name="Fabrick J.A."/>
            <person name="Brent C.S."/>
            <person name="Walsh D."/>
            <person name="Lavine L.C."/>
        </authorList>
    </citation>
    <scope>NUCLEOTIDE SEQUENCE</scope>
</reference>
<dbReference type="GO" id="GO:0003676">
    <property type="term" value="F:nucleic acid binding"/>
    <property type="evidence" value="ECO:0007669"/>
    <property type="project" value="InterPro"/>
</dbReference>
<reference evidence="4" key="2">
    <citation type="submission" date="2014-07" db="EMBL/GenBank/DDBJ databases">
        <authorList>
            <person name="Hull J."/>
        </authorList>
    </citation>
    <scope>NUCLEOTIDE SEQUENCE</scope>
</reference>
<dbReference type="PANTHER" id="PTHR46786:SF1">
    <property type="entry name" value="ZINC FINGER MATRIN-TYPE PROTEIN 3"/>
    <property type="match status" value="1"/>
</dbReference>
<protein>
    <recommendedName>
        <fullName evidence="6">C2H2-type domain-containing protein</fullName>
    </recommendedName>
</protein>
<accession>A0A0A9YTT8</accession>
<reference evidence="5" key="3">
    <citation type="submission" date="2014-09" db="EMBL/GenBank/DDBJ databases">
        <authorList>
            <person name="Magalhaes I.L.F."/>
            <person name="Oliveira U."/>
            <person name="Santos F.R."/>
            <person name="Vidigal T.H.D.A."/>
            <person name="Brescovit A.D."/>
            <person name="Santos A.J."/>
        </authorList>
    </citation>
    <scope>NUCLEOTIDE SEQUENCE</scope>
</reference>
<evidence type="ECO:0000259" key="2">
    <source>
        <dbReference type="SMART" id="SM00355"/>
    </source>
</evidence>
<dbReference type="InterPro" id="IPR036236">
    <property type="entry name" value="Znf_C2H2_sf"/>
</dbReference>
<sequence length="197" mass="23025">MTYWASLQEEKYTNKNNHRTIPLPEELTQMFLPGECELCDSVLTSVLIAYTHYEGRAHRTAVAKYMKAQYGLKGSLIRRKEKFTPVVCEVCKTTSKSRVDLDTHLAGKIHDKNMKKRTYQPAEPAIEDDVEFMLHPPKPPLPPKLNNIMCHICHVPANTEHQLMSHLQGLKHRRKLRKAQEENEEYYDDEEYDDEEE</sequence>
<evidence type="ECO:0000259" key="3">
    <source>
        <dbReference type="SMART" id="SM00451"/>
    </source>
</evidence>
<feature type="domain" description="U1-type" evidence="3">
    <location>
        <begin position="31"/>
        <end position="65"/>
    </location>
</feature>